<reference evidence="3 4" key="1">
    <citation type="journal article" date="2020" name="BMC Genomics">
        <title>Intraspecific diversification of the crop wild relative Brassica cretica Lam. using demographic model selection.</title>
        <authorList>
            <person name="Kioukis A."/>
            <person name="Michalopoulou V.A."/>
            <person name="Briers L."/>
            <person name="Pirintsos S."/>
            <person name="Studholme D.J."/>
            <person name="Pavlidis P."/>
            <person name="Sarris P.F."/>
        </authorList>
    </citation>
    <scope>NUCLEOTIDE SEQUENCE [LARGE SCALE GENOMIC DNA]</scope>
    <source>
        <strain evidence="4">cv. PFS-1207/04</strain>
    </source>
</reference>
<feature type="compositionally biased region" description="Low complexity" evidence="2">
    <location>
        <begin position="139"/>
        <end position="149"/>
    </location>
</feature>
<evidence type="ECO:0000313" key="3">
    <source>
        <dbReference type="EMBL" id="KAF3520480.1"/>
    </source>
</evidence>
<comment type="caution">
    <text evidence="3">The sequence shown here is derived from an EMBL/GenBank/DDBJ whole genome shotgun (WGS) entry which is preliminary data.</text>
</comment>
<evidence type="ECO:0000256" key="2">
    <source>
        <dbReference type="SAM" id="MobiDB-lite"/>
    </source>
</evidence>
<feature type="region of interest" description="Disordered" evidence="2">
    <location>
        <begin position="139"/>
        <end position="163"/>
    </location>
</feature>
<protein>
    <submittedName>
        <fullName evidence="3">Uncharacterized protein</fullName>
    </submittedName>
</protein>
<feature type="region of interest" description="Disordered" evidence="2">
    <location>
        <begin position="254"/>
        <end position="296"/>
    </location>
</feature>
<evidence type="ECO:0000256" key="1">
    <source>
        <dbReference type="SAM" id="Coils"/>
    </source>
</evidence>
<accession>A0ABQ7B214</accession>
<evidence type="ECO:0000313" key="4">
    <source>
        <dbReference type="Proteomes" id="UP000266723"/>
    </source>
</evidence>
<feature type="coiled-coil region" evidence="1">
    <location>
        <begin position="80"/>
        <end position="121"/>
    </location>
</feature>
<organism evidence="3 4">
    <name type="scientific">Brassica cretica</name>
    <name type="common">Mustard</name>
    <dbReference type="NCBI Taxonomy" id="69181"/>
    <lineage>
        <taxon>Eukaryota</taxon>
        <taxon>Viridiplantae</taxon>
        <taxon>Streptophyta</taxon>
        <taxon>Embryophyta</taxon>
        <taxon>Tracheophyta</taxon>
        <taxon>Spermatophyta</taxon>
        <taxon>Magnoliopsida</taxon>
        <taxon>eudicotyledons</taxon>
        <taxon>Gunneridae</taxon>
        <taxon>Pentapetalae</taxon>
        <taxon>rosids</taxon>
        <taxon>malvids</taxon>
        <taxon>Brassicales</taxon>
        <taxon>Brassicaceae</taxon>
        <taxon>Brassiceae</taxon>
        <taxon>Brassica</taxon>
    </lineage>
</organism>
<name>A0ABQ7B214_BRACR</name>
<proteinExistence type="predicted"/>
<gene>
    <name evidence="3" type="ORF">DY000_02059325</name>
</gene>
<dbReference type="Proteomes" id="UP000266723">
    <property type="component" value="Unassembled WGS sequence"/>
</dbReference>
<keyword evidence="4" id="KW-1185">Reference proteome</keyword>
<keyword evidence="1" id="KW-0175">Coiled coil</keyword>
<sequence length="296" mass="33487">MLGCFVNRSDLILMFVIESQSKRQFRCMTSRHTRRNAQRELVTFTNQELARLERQNRQQQRPNNTNMGDQGHQDGLAAAMQLMQQQMIQMQQTIQAQQDAAEQAALKIDELTAKVDQLLKNNQGHVFSMEQAMVRNIQNQNQRQPQSNRHAVPATGNSQPDELKGLGMMMQQLLQGQQVQAKALNQVTAEMDTRMGNMFTELNNKYDTLTIHIRKIDFQLAQTAESVKRQQGMLPGKTDKNPTTEHCNAIEQPFAETTPGAEERVEQPTISAVTAPDESVETPPSQVYVPKVPNST</sequence>
<dbReference type="EMBL" id="QGKV02001556">
    <property type="protein sequence ID" value="KAF3520480.1"/>
    <property type="molecule type" value="Genomic_DNA"/>
</dbReference>